<sequence length="192" mass="22080">MQLCKIEAIIESILFTMGEAVELDKIADVIEQDKNTTKKIMNNLIDKYDSPDRGITIIEIDNAYQMCTKTEYYDYIRKVNNKAKNYVLTDVLLETLSIIAYKQPITKAEVEKIRGVSSVHCINKLIDYNLVCEKGRMDAPGRPIIFGTTQDFLRNFGFQSLKELPLIEEEKLSTIQIEAQQEVQKEFKTEEG</sequence>
<gene>
    <name evidence="1" type="primary">scpB</name>
    <name evidence="1" type="ORF">AN2V17_10230</name>
</gene>
<evidence type="ECO:0000313" key="1">
    <source>
        <dbReference type="EMBL" id="GMQ61793.1"/>
    </source>
</evidence>
<organism evidence="1 2">
    <name type="scientific">Vallitalea maricola</name>
    <dbReference type="NCBI Taxonomy" id="3074433"/>
    <lineage>
        <taxon>Bacteria</taxon>
        <taxon>Bacillati</taxon>
        <taxon>Bacillota</taxon>
        <taxon>Clostridia</taxon>
        <taxon>Lachnospirales</taxon>
        <taxon>Vallitaleaceae</taxon>
        <taxon>Vallitalea</taxon>
    </lineage>
</organism>
<dbReference type="Proteomes" id="UP001374599">
    <property type="component" value="Unassembled WGS sequence"/>
</dbReference>
<name>A0ACB5UGY3_9FIRM</name>
<comment type="caution">
    <text evidence="1">The sequence shown here is derived from an EMBL/GenBank/DDBJ whole genome shotgun (WGS) entry which is preliminary data.</text>
</comment>
<accession>A0ACB5UGY3</accession>
<evidence type="ECO:0000313" key="2">
    <source>
        <dbReference type="Proteomes" id="UP001374599"/>
    </source>
</evidence>
<dbReference type="EMBL" id="BTPU01000015">
    <property type="protein sequence ID" value="GMQ61793.1"/>
    <property type="molecule type" value="Genomic_DNA"/>
</dbReference>
<protein>
    <submittedName>
        <fullName evidence="1">SMC-Scp complex subunit ScpB</fullName>
    </submittedName>
</protein>
<keyword evidence="2" id="KW-1185">Reference proteome</keyword>
<reference evidence="1" key="1">
    <citation type="submission" date="2023-09" db="EMBL/GenBank/DDBJ databases">
        <title>Vallitalea sediminicola and Vallitalea maricola sp. nov., anaerobic bacteria isolated from marine sediment.</title>
        <authorList>
            <person name="Hirano S."/>
            <person name="Maeda A."/>
            <person name="Terahara T."/>
            <person name="Mori K."/>
            <person name="Hamada M."/>
            <person name="Matsumoto R."/>
            <person name="Kobayashi T."/>
        </authorList>
    </citation>
    <scope>NUCLEOTIDE SEQUENCE</scope>
    <source>
        <strain evidence="1">AN17-2</strain>
    </source>
</reference>
<proteinExistence type="predicted"/>